<feature type="region of interest" description="Disordered" evidence="1">
    <location>
        <begin position="1"/>
        <end position="36"/>
    </location>
</feature>
<name>A0A8S1FE97_9PELO</name>
<feature type="region of interest" description="Disordered" evidence="1">
    <location>
        <begin position="191"/>
        <end position="234"/>
    </location>
</feature>
<evidence type="ECO:0000256" key="1">
    <source>
        <dbReference type="SAM" id="MobiDB-lite"/>
    </source>
</evidence>
<dbReference type="AlphaFoldDB" id="A0A8S1FE97"/>
<dbReference type="Proteomes" id="UP000494206">
    <property type="component" value="Unassembled WGS sequence"/>
</dbReference>
<sequence length="508" mass="54962">MAELVGGQASGEEVEVDAAPEAPTQIPIENVNEGSEPFQTSTEMIESVTNNNDSTLEVTPLGRTGVFSPITPLDTKILNFPTETEVRSSTMPTEVITFESVSEEVADRRVLKEKEFTTSKVETSTISIQSSSETVEDEGKTSVPFDQTALDGLFEPDGSVIDKSITHSSPPFPILKMREEDEKIIGAVTTTEETTTEEETTAAVTVSSTTLPNSTTTSTPTSTTESKTTTMSELPETSTVFITTPRLESASESEETNFEESRSNIAQIPALANSSKVFNPSKSVRTPISFRIMSLEFSDAFNDINSGPSKKLVKEIVPAVVKVTSTVFTDNSILDFDVKSLTRGSVVVGGDLLTIKSLGDSQTAVNLLEAAIAKNDSMLSHYKIDTLSLTVDGMTSQAYIDTMSTQPNSASLSSLMIIIISISILVIVIFAFVIIYITTQRRRQNTIKLSIDDTVRSISPTSNGTAPRNVHLMSYGNAHRISQVTSKSGYLIETIFSETFPDNDKDSN</sequence>
<keyword evidence="2" id="KW-0812">Transmembrane</keyword>
<gene>
    <name evidence="3" type="ORF">CBOVIS_LOCUS12339</name>
</gene>
<protein>
    <recommendedName>
        <fullName evidence="5">SEA domain-containing protein</fullName>
    </recommendedName>
</protein>
<keyword evidence="2" id="KW-0472">Membrane</keyword>
<evidence type="ECO:0008006" key="5">
    <source>
        <dbReference type="Google" id="ProtNLM"/>
    </source>
</evidence>
<feature type="transmembrane region" description="Helical" evidence="2">
    <location>
        <begin position="415"/>
        <end position="438"/>
    </location>
</feature>
<feature type="compositionally biased region" description="Low complexity" evidence="1">
    <location>
        <begin position="201"/>
        <end position="232"/>
    </location>
</feature>
<comment type="caution">
    <text evidence="3">The sequence shown here is derived from an EMBL/GenBank/DDBJ whole genome shotgun (WGS) entry which is preliminary data.</text>
</comment>
<accession>A0A8S1FE97</accession>
<evidence type="ECO:0000313" key="3">
    <source>
        <dbReference type="EMBL" id="CAB3410884.1"/>
    </source>
</evidence>
<evidence type="ECO:0000256" key="2">
    <source>
        <dbReference type="SAM" id="Phobius"/>
    </source>
</evidence>
<dbReference type="EMBL" id="CADEPM010000011">
    <property type="protein sequence ID" value="CAB3410884.1"/>
    <property type="molecule type" value="Genomic_DNA"/>
</dbReference>
<proteinExistence type="predicted"/>
<dbReference type="OrthoDB" id="5848610at2759"/>
<organism evidence="3 4">
    <name type="scientific">Caenorhabditis bovis</name>
    <dbReference type="NCBI Taxonomy" id="2654633"/>
    <lineage>
        <taxon>Eukaryota</taxon>
        <taxon>Metazoa</taxon>
        <taxon>Ecdysozoa</taxon>
        <taxon>Nematoda</taxon>
        <taxon>Chromadorea</taxon>
        <taxon>Rhabditida</taxon>
        <taxon>Rhabditina</taxon>
        <taxon>Rhabditomorpha</taxon>
        <taxon>Rhabditoidea</taxon>
        <taxon>Rhabditidae</taxon>
        <taxon>Peloderinae</taxon>
        <taxon>Caenorhabditis</taxon>
    </lineage>
</organism>
<reference evidence="3 4" key="1">
    <citation type="submission" date="2020-04" db="EMBL/GenBank/DDBJ databases">
        <authorList>
            <person name="Laetsch R D."/>
            <person name="Stevens L."/>
            <person name="Kumar S."/>
            <person name="Blaxter L. M."/>
        </authorList>
    </citation>
    <scope>NUCLEOTIDE SEQUENCE [LARGE SCALE GENOMIC DNA]</scope>
</reference>
<keyword evidence="4" id="KW-1185">Reference proteome</keyword>
<keyword evidence="2" id="KW-1133">Transmembrane helix</keyword>
<evidence type="ECO:0000313" key="4">
    <source>
        <dbReference type="Proteomes" id="UP000494206"/>
    </source>
</evidence>